<proteinExistence type="inferred from homology"/>
<comment type="similarity">
    <text evidence="2">Belongs to the plant LTP family.</text>
</comment>
<evidence type="ECO:0000256" key="2">
    <source>
        <dbReference type="ARBA" id="ARBA00009748"/>
    </source>
</evidence>
<dbReference type="SUPFAM" id="SSF47699">
    <property type="entry name" value="Bifunctional inhibitor/lipid-transfer protein/seed storage 2S albumin"/>
    <property type="match status" value="1"/>
</dbReference>
<evidence type="ECO:0000256" key="10">
    <source>
        <dbReference type="SAM" id="SignalP"/>
    </source>
</evidence>
<organism evidence="12 13">
    <name type="scientific">Cicer arietinum</name>
    <name type="common">Chickpea</name>
    <name type="synonym">Garbanzo</name>
    <dbReference type="NCBI Taxonomy" id="3827"/>
    <lineage>
        <taxon>Eukaryota</taxon>
        <taxon>Viridiplantae</taxon>
        <taxon>Streptophyta</taxon>
        <taxon>Embryophyta</taxon>
        <taxon>Tracheophyta</taxon>
        <taxon>Spermatophyta</taxon>
        <taxon>Magnoliopsida</taxon>
        <taxon>eudicotyledons</taxon>
        <taxon>Gunneridae</taxon>
        <taxon>Pentapetalae</taxon>
        <taxon>rosids</taxon>
        <taxon>fabids</taxon>
        <taxon>Fabales</taxon>
        <taxon>Fabaceae</taxon>
        <taxon>Papilionoideae</taxon>
        <taxon>50 kb inversion clade</taxon>
        <taxon>NPAAA clade</taxon>
        <taxon>Hologalegina</taxon>
        <taxon>IRL clade</taxon>
        <taxon>Cicereae</taxon>
        <taxon>Cicer</taxon>
    </lineage>
</organism>
<dbReference type="GO" id="GO:0005886">
    <property type="term" value="C:plasma membrane"/>
    <property type="evidence" value="ECO:0007669"/>
    <property type="project" value="UniProtKB-SubCell"/>
</dbReference>
<keyword evidence="5 10" id="KW-0732">Signal</keyword>
<dbReference type="STRING" id="3827.A0A1S2YG78"/>
<dbReference type="Pfam" id="PF14368">
    <property type="entry name" value="LTP_2"/>
    <property type="match status" value="1"/>
</dbReference>
<dbReference type="GeneID" id="101512553"/>
<accession>A0A1S2YG78</accession>
<keyword evidence="8" id="KW-0449">Lipoprotein</keyword>
<dbReference type="Gene3D" id="1.10.110.10">
    <property type="entry name" value="Plant lipid-transfer and hydrophobic proteins"/>
    <property type="match status" value="1"/>
</dbReference>
<dbReference type="PANTHER" id="PTHR33044">
    <property type="entry name" value="BIFUNCTIONAL INHIBITOR/LIPID-TRANSFER PROTEIN/SEED STORAGE 2S ALBUMIN SUPERFAMILY PROTEIN-RELATED"/>
    <property type="match status" value="1"/>
</dbReference>
<evidence type="ECO:0000256" key="9">
    <source>
        <dbReference type="SAM" id="MobiDB-lite"/>
    </source>
</evidence>
<dbReference type="GO" id="GO:0098552">
    <property type="term" value="C:side of membrane"/>
    <property type="evidence" value="ECO:0007669"/>
    <property type="project" value="UniProtKB-KW"/>
</dbReference>
<evidence type="ECO:0000256" key="3">
    <source>
        <dbReference type="ARBA" id="ARBA00022475"/>
    </source>
</evidence>
<keyword evidence="4" id="KW-0472">Membrane</keyword>
<evidence type="ECO:0000313" key="13">
    <source>
        <dbReference type="RefSeq" id="XP_004504343.1"/>
    </source>
</evidence>
<feature type="chain" id="PRO_5010338833" evidence="10">
    <location>
        <begin position="30"/>
        <end position="193"/>
    </location>
</feature>
<comment type="subcellular location">
    <subcellularLocation>
        <location evidence="1">Cell membrane</location>
        <topology evidence="1">Lipid-anchor</topology>
        <topology evidence="1">GPI-anchor</topology>
    </subcellularLocation>
</comment>
<evidence type="ECO:0000256" key="7">
    <source>
        <dbReference type="ARBA" id="ARBA00023180"/>
    </source>
</evidence>
<evidence type="ECO:0000259" key="11">
    <source>
        <dbReference type="SMART" id="SM00499"/>
    </source>
</evidence>
<evidence type="ECO:0000313" key="12">
    <source>
        <dbReference type="Proteomes" id="UP000087171"/>
    </source>
</evidence>
<dbReference type="FunFam" id="1.10.110.10:FF:000001">
    <property type="entry name" value="Bifunctional inhibitor/lipid-transfer protein/seed storage 2S albumin superfamily protein"/>
    <property type="match status" value="1"/>
</dbReference>
<dbReference type="InterPro" id="IPR036312">
    <property type="entry name" value="Bifun_inhib/LTP/seed_sf"/>
</dbReference>
<evidence type="ECO:0000256" key="1">
    <source>
        <dbReference type="ARBA" id="ARBA00004609"/>
    </source>
</evidence>
<name>A0A1S2YG78_CICAR</name>
<keyword evidence="12" id="KW-1185">Reference proteome</keyword>
<dbReference type="eggNOG" id="ENOG502RZD2">
    <property type="taxonomic scope" value="Eukaryota"/>
</dbReference>
<gene>
    <name evidence="13" type="primary">LOC101512553</name>
</gene>
<protein>
    <submittedName>
        <fullName evidence="13">Protein YLS3-like isoform X1</fullName>
    </submittedName>
</protein>
<dbReference type="SMART" id="SM00499">
    <property type="entry name" value="AAI"/>
    <property type="match status" value="1"/>
</dbReference>
<feature type="signal peptide" evidence="10">
    <location>
        <begin position="1"/>
        <end position="29"/>
    </location>
</feature>
<evidence type="ECO:0000256" key="6">
    <source>
        <dbReference type="ARBA" id="ARBA00023157"/>
    </source>
</evidence>
<dbReference type="InterPro" id="IPR016140">
    <property type="entry name" value="Bifunc_inhib/LTP/seed_store"/>
</dbReference>
<reference evidence="12" key="1">
    <citation type="journal article" date="2013" name="Nat. Biotechnol.">
        <title>Draft genome sequence of chickpea (Cicer arietinum) provides a resource for trait improvement.</title>
        <authorList>
            <person name="Varshney R.K."/>
            <person name="Song C."/>
            <person name="Saxena R.K."/>
            <person name="Azam S."/>
            <person name="Yu S."/>
            <person name="Sharpe A.G."/>
            <person name="Cannon S."/>
            <person name="Baek J."/>
            <person name="Rosen B.D."/>
            <person name="Tar'an B."/>
            <person name="Millan T."/>
            <person name="Zhang X."/>
            <person name="Ramsay L.D."/>
            <person name="Iwata A."/>
            <person name="Wang Y."/>
            <person name="Nelson W."/>
            <person name="Farmer A.D."/>
            <person name="Gaur P.M."/>
            <person name="Soderlund C."/>
            <person name="Penmetsa R.V."/>
            <person name="Xu C."/>
            <person name="Bharti A.K."/>
            <person name="He W."/>
            <person name="Winter P."/>
            <person name="Zhao S."/>
            <person name="Hane J.K."/>
            <person name="Carrasquilla-Garcia N."/>
            <person name="Condie J.A."/>
            <person name="Upadhyaya H.D."/>
            <person name="Luo M.C."/>
            <person name="Thudi M."/>
            <person name="Gowda C.L."/>
            <person name="Singh N.P."/>
            <person name="Lichtenzveig J."/>
            <person name="Gali K.K."/>
            <person name="Rubio J."/>
            <person name="Nadarajan N."/>
            <person name="Dolezel J."/>
            <person name="Bansal K.C."/>
            <person name="Xu X."/>
            <person name="Edwards D."/>
            <person name="Zhang G."/>
            <person name="Kahl G."/>
            <person name="Gil J."/>
            <person name="Singh K.B."/>
            <person name="Datta S.K."/>
            <person name="Jackson S.A."/>
            <person name="Wang J."/>
            <person name="Cook D.R."/>
        </authorList>
    </citation>
    <scope>NUCLEOTIDE SEQUENCE [LARGE SCALE GENOMIC DNA]</scope>
    <source>
        <strain evidence="12">cv. CDC Frontier</strain>
    </source>
</reference>
<dbReference type="RefSeq" id="XP_004504343.1">
    <property type="nucleotide sequence ID" value="XM_004504286.3"/>
</dbReference>
<feature type="region of interest" description="Disordered" evidence="9">
    <location>
        <begin position="139"/>
        <end position="162"/>
    </location>
</feature>
<dbReference type="OrthoDB" id="1938537at2759"/>
<feature type="domain" description="Bifunctional inhibitor/plant lipid transfer protein/seed storage helical" evidence="11">
    <location>
        <begin position="38"/>
        <end position="115"/>
    </location>
</feature>
<evidence type="ECO:0000256" key="8">
    <source>
        <dbReference type="ARBA" id="ARBA00023288"/>
    </source>
</evidence>
<reference evidence="13" key="2">
    <citation type="submission" date="2025-08" db="UniProtKB">
        <authorList>
            <consortium name="RefSeq"/>
        </authorList>
    </citation>
    <scope>IDENTIFICATION</scope>
    <source>
        <tissue evidence="13">Etiolated seedlings</tissue>
    </source>
</reference>
<dbReference type="CDD" id="cd00010">
    <property type="entry name" value="AAI_LTSS"/>
    <property type="match status" value="1"/>
</dbReference>
<keyword evidence="7" id="KW-0325">Glycoprotein</keyword>
<dbReference type="InterPro" id="IPR043325">
    <property type="entry name" value="LTSS"/>
</dbReference>
<feature type="compositionally biased region" description="Polar residues" evidence="9">
    <location>
        <begin position="140"/>
        <end position="162"/>
    </location>
</feature>
<dbReference type="KEGG" id="cam:101512553"/>
<evidence type="ECO:0000256" key="4">
    <source>
        <dbReference type="ARBA" id="ARBA00022622"/>
    </source>
</evidence>
<keyword evidence="3" id="KW-1003">Cell membrane</keyword>
<dbReference type="PaxDb" id="3827-XP_004504343.1"/>
<dbReference type="Proteomes" id="UP000087171">
    <property type="component" value="Chromosome Ca6"/>
</dbReference>
<dbReference type="AlphaFoldDB" id="A0A1S2YG78"/>
<sequence length="193" mass="20808">MGSKSVTTNPSLFFSILIFLVLMFGLANSDVNQDKAECTDKLLTLANCLPFVTGQAKSPNIDCCTGVKDVINNSKRCLCILIKDRDDPNLGLKINVTLALELPNDCKTPTNITKCVDILHLAPKSPEAKIFEDIQKSMEKNSSTTVAPASNSTGKGTSTITHENGGGWGKKWLMAEVLCWISASLLVSSVFIV</sequence>
<keyword evidence="6" id="KW-1015">Disulfide bond</keyword>
<evidence type="ECO:0000256" key="5">
    <source>
        <dbReference type="ARBA" id="ARBA00022729"/>
    </source>
</evidence>
<keyword evidence="4" id="KW-0336">GPI-anchor</keyword>